<protein>
    <submittedName>
        <fullName evidence="2">Divalent-cation tolerance protein CutA</fullName>
    </submittedName>
</protein>
<dbReference type="GO" id="GO:0005507">
    <property type="term" value="F:copper ion binding"/>
    <property type="evidence" value="ECO:0007669"/>
    <property type="project" value="TreeGrafter"/>
</dbReference>
<dbReference type="Gene3D" id="3.30.70.120">
    <property type="match status" value="1"/>
</dbReference>
<comment type="similarity">
    <text evidence="1">Belongs to the CutA family.</text>
</comment>
<dbReference type="PANTHER" id="PTHR23419">
    <property type="entry name" value="DIVALENT CATION TOLERANCE CUTA-RELATED"/>
    <property type="match status" value="1"/>
</dbReference>
<gene>
    <name evidence="2" type="ORF">FKG95_25650</name>
</gene>
<comment type="caution">
    <text evidence="2">The sequence shown here is derived from an EMBL/GenBank/DDBJ whole genome shotgun (WGS) entry which is preliminary data.</text>
</comment>
<proteinExistence type="inferred from homology"/>
<accession>A0A545T5V6</accession>
<dbReference type="OrthoDB" id="37622at2"/>
<dbReference type="PANTHER" id="PTHR23419:SF8">
    <property type="entry name" value="FI09726P"/>
    <property type="match status" value="1"/>
</dbReference>
<sequence length="95" mass="10334">MPDQTVAGSIATALVERRLAAAVHMAEIASVYRWQGAVRRGPEIVLTAKSLAARFAAVKALVDELHPYELPPLLRVDIAQTSPEYAHWIAENTDG</sequence>
<dbReference type="InterPro" id="IPR011322">
    <property type="entry name" value="N-reg_PII-like_a/b"/>
</dbReference>
<organism evidence="2 3">
    <name type="scientific">Denitrobaculum tricleocarpae</name>
    <dbReference type="NCBI Taxonomy" id="2591009"/>
    <lineage>
        <taxon>Bacteria</taxon>
        <taxon>Pseudomonadati</taxon>
        <taxon>Pseudomonadota</taxon>
        <taxon>Alphaproteobacteria</taxon>
        <taxon>Rhodospirillales</taxon>
        <taxon>Rhodospirillaceae</taxon>
        <taxon>Denitrobaculum</taxon>
    </lineage>
</organism>
<dbReference type="GO" id="GO:0010038">
    <property type="term" value="P:response to metal ion"/>
    <property type="evidence" value="ECO:0007669"/>
    <property type="project" value="InterPro"/>
</dbReference>
<dbReference type="SUPFAM" id="SSF54913">
    <property type="entry name" value="GlnB-like"/>
    <property type="match status" value="1"/>
</dbReference>
<reference evidence="2 3" key="1">
    <citation type="submission" date="2019-06" db="EMBL/GenBank/DDBJ databases">
        <title>Whole genome sequence for Rhodospirillaceae sp. R148.</title>
        <authorList>
            <person name="Wang G."/>
        </authorList>
    </citation>
    <scope>NUCLEOTIDE SEQUENCE [LARGE SCALE GENOMIC DNA]</scope>
    <source>
        <strain evidence="2 3">R148</strain>
    </source>
</reference>
<dbReference type="Pfam" id="PF03091">
    <property type="entry name" value="CutA1"/>
    <property type="match status" value="1"/>
</dbReference>
<evidence type="ECO:0000313" key="3">
    <source>
        <dbReference type="Proteomes" id="UP000315252"/>
    </source>
</evidence>
<evidence type="ECO:0000256" key="1">
    <source>
        <dbReference type="ARBA" id="ARBA00010169"/>
    </source>
</evidence>
<evidence type="ECO:0000313" key="2">
    <source>
        <dbReference type="EMBL" id="TQV72558.1"/>
    </source>
</evidence>
<dbReference type="AlphaFoldDB" id="A0A545T5V6"/>
<dbReference type="Proteomes" id="UP000315252">
    <property type="component" value="Unassembled WGS sequence"/>
</dbReference>
<dbReference type="InterPro" id="IPR004323">
    <property type="entry name" value="Ion_tolerance_CutA"/>
</dbReference>
<dbReference type="EMBL" id="VHSH01000012">
    <property type="protein sequence ID" value="TQV72558.1"/>
    <property type="molecule type" value="Genomic_DNA"/>
</dbReference>
<keyword evidence="3" id="KW-1185">Reference proteome</keyword>
<dbReference type="InterPro" id="IPR015867">
    <property type="entry name" value="N-reg_PII/ATP_PRibTrfase_C"/>
</dbReference>
<name>A0A545T5V6_9PROT</name>